<dbReference type="InterPro" id="IPR004839">
    <property type="entry name" value="Aminotransferase_I/II_large"/>
</dbReference>
<dbReference type="EMBL" id="JAGEOK010000030">
    <property type="protein sequence ID" value="MBO2443060.1"/>
    <property type="molecule type" value="Genomic_DNA"/>
</dbReference>
<protein>
    <submittedName>
        <fullName evidence="6">Aminotransferase class I/II-fold pyridoxal phosphate-dependent enzyme</fullName>
    </submittedName>
</protein>
<dbReference type="SUPFAM" id="SSF53383">
    <property type="entry name" value="PLP-dependent transferases"/>
    <property type="match status" value="1"/>
</dbReference>
<dbReference type="PANTHER" id="PTHR42885:SF2">
    <property type="entry name" value="HISTIDINOL-PHOSPHATE AMINOTRANSFERASE"/>
    <property type="match status" value="1"/>
</dbReference>
<sequence length="385" mass="41696">MSELGVTGEAPPARRQDVMEEITRLARPEILEMASSAPGRTAQREGDVLTRLDANENPYPPFPAGVDALPHNRYPEAQPAHLLDRFADCFGTPRDRMLITRGVDEATDLLVRAFCAARQDAILICPPVFGRHAVSARLQSVAIHEVPLRKEAGFELDPDRILAVHRSDPGLKVLFLCTPNDPTGNLVRRADVLELASRLLGKALVVADQTYVEYSGDAPLSREIDAHPNLVVLRTLSKEYSLAGEQVGIVIAHPAVVGILERIAIPRPLTQSTIATVAAAVSPAGIEYARANIGRVLGERRRVEDALSTLPGIRVHPSDANFLLVDVDRPEELTHRMRQAGIRILDCGAVPGIEDSVRISIGTYRQNQAMLAVLRAHAATSGGPG</sequence>
<dbReference type="CDD" id="cd00609">
    <property type="entry name" value="AAT_like"/>
    <property type="match status" value="1"/>
</dbReference>
<dbReference type="Gene3D" id="3.90.1150.10">
    <property type="entry name" value="Aspartate Aminotransferase, domain 1"/>
    <property type="match status" value="1"/>
</dbReference>
<organism evidence="6 7">
    <name type="scientific">Actinomadura nitritigenes</name>
    <dbReference type="NCBI Taxonomy" id="134602"/>
    <lineage>
        <taxon>Bacteria</taxon>
        <taxon>Bacillati</taxon>
        <taxon>Actinomycetota</taxon>
        <taxon>Actinomycetes</taxon>
        <taxon>Streptosporangiales</taxon>
        <taxon>Thermomonosporaceae</taxon>
        <taxon>Actinomadura</taxon>
    </lineage>
</organism>
<evidence type="ECO:0000313" key="6">
    <source>
        <dbReference type="EMBL" id="MBO2443060.1"/>
    </source>
</evidence>
<dbReference type="InterPro" id="IPR015422">
    <property type="entry name" value="PyrdxlP-dep_Trfase_small"/>
</dbReference>
<comment type="caution">
    <text evidence="6">The sequence shown here is derived from an EMBL/GenBank/DDBJ whole genome shotgun (WGS) entry which is preliminary data.</text>
</comment>
<keyword evidence="3" id="KW-0808">Transferase</keyword>
<name>A0ABS3RAE8_9ACTN</name>
<evidence type="ECO:0000256" key="1">
    <source>
        <dbReference type="ARBA" id="ARBA00001933"/>
    </source>
</evidence>
<comment type="cofactor">
    <cofactor evidence="1">
        <name>pyridoxal 5'-phosphate</name>
        <dbReference type="ChEBI" id="CHEBI:597326"/>
    </cofactor>
</comment>
<dbReference type="InterPro" id="IPR015424">
    <property type="entry name" value="PyrdxlP-dep_Trfase"/>
</dbReference>
<dbReference type="PANTHER" id="PTHR42885">
    <property type="entry name" value="HISTIDINOL-PHOSPHATE AMINOTRANSFERASE-RELATED"/>
    <property type="match status" value="1"/>
</dbReference>
<accession>A0ABS3RAE8</accession>
<dbReference type="GO" id="GO:0008483">
    <property type="term" value="F:transaminase activity"/>
    <property type="evidence" value="ECO:0007669"/>
    <property type="project" value="UniProtKB-KW"/>
</dbReference>
<keyword evidence="7" id="KW-1185">Reference proteome</keyword>
<feature type="domain" description="Aminotransferase class I/classII large" evidence="5">
    <location>
        <begin position="50"/>
        <end position="370"/>
    </location>
</feature>
<keyword evidence="2 6" id="KW-0032">Aminotransferase</keyword>
<dbReference type="Gene3D" id="3.40.640.10">
    <property type="entry name" value="Type I PLP-dependent aspartate aminotransferase-like (Major domain)"/>
    <property type="match status" value="1"/>
</dbReference>
<gene>
    <name evidence="6" type="ORF">J4557_36585</name>
</gene>
<dbReference type="RefSeq" id="WP_208271384.1">
    <property type="nucleotide sequence ID" value="NZ_BAAAGM010000052.1"/>
</dbReference>
<evidence type="ECO:0000259" key="5">
    <source>
        <dbReference type="Pfam" id="PF00155"/>
    </source>
</evidence>
<keyword evidence="4" id="KW-0663">Pyridoxal phosphate</keyword>
<proteinExistence type="predicted"/>
<dbReference type="Pfam" id="PF00155">
    <property type="entry name" value="Aminotran_1_2"/>
    <property type="match status" value="1"/>
</dbReference>
<evidence type="ECO:0000256" key="2">
    <source>
        <dbReference type="ARBA" id="ARBA00022576"/>
    </source>
</evidence>
<reference evidence="6 7" key="1">
    <citation type="submission" date="2021-03" db="EMBL/GenBank/DDBJ databases">
        <authorList>
            <person name="Kanchanasin P."/>
            <person name="Saeng-In P."/>
            <person name="Phongsopitanun W."/>
            <person name="Yuki M."/>
            <person name="Kudo T."/>
            <person name="Ohkuma M."/>
            <person name="Tanasupawat S."/>
        </authorList>
    </citation>
    <scope>NUCLEOTIDE SEQUENCE [LARGE SCALE GENOMIC DNA]</scope>
    <source>
        <strain evidence="6 7">L46</strain>
    </source>
</reference>
<evidence type="ECO:0000256" key="4">
    <source>
        <dbReference type="ARBA" id="ARBA00022898"/>
    </source>
</evidence>
<dbReference type="InterPro" id="IPR015421">
    <property type="entry name" value="PyrdxlP-dep_Trfase_major"/>
</dbReference>
<dbReference type="Proteomes" id="UP000666915">
    <property type="component" value="Unassembled WGS sequence"/>
</dbReference>
<evidence type="ECO:0000256" key="3">
    <source>
        <dbReference type="ARBA" id="ARBA00022679"/>
    </source>
</evidence>
<evidence type="ECO:0000313" key="7">
    <source>
        <dbReference type="Proteomes" id="UP000666915"/>
    </source>
</evidence>